<feature type="domain" description="RRM" evidence="4">
    <location>
        <begin position="22"/>
        <end position="96"/>
    </location>
</feature>
<sequence>MRHPIRHLQAPSVNAKMTEPSKVLHIRNVGPEVAESDLLQLAQSFGVVQKVVMLRAKNQALLQMQDVPSAINVMQYYTTVQPSVRGRNVYMQFSSHKELTTPDQNGQTRRLPAEQELLPNRILLITIHNPLYPITVDVLHQVFSPHGFVEKIVTFTKSAGLQALLQYASQPSAVQARTTLQGRNIYDGCCTLDIQYSNLQELQVNYNNERTRDFTNAALPSEQSRPGNSGNNIMVLLGGFIAAVFTLWRGWAHVQHGDWWAKAWGISAVRGSSGTRHEFIRPGCHGRCICGCCGIWWCASSGYYRH</sequence>
<dbReference type="Proteomes" id="UP000006727">
    <property type="component" value="Chromosome 14"/>
</dbReference>
<dbReference type="Gramene" id="Pp3c14_17110V3.3">
    <property type="protein sequence ID" value="Pp3c14_17110V3.3"/>
    <property type="gene ID" value="Pp3c14_17110"/>
</dbReference>
<reference evidence="5" key="3">
    <citation type="submission" date="2020-12" db="UniProtKB">
        <authorList>
            <consortium name="EnsemblPlants"/>
        </authorList>
    </citation>
    <scope>IDENTIFICATION</scope>
</reference>
<organism evidence="5 6">
    <name type="scientific">Physcomitrium patens</name>
    <name type="common">Spreading-leaved earth moss</name>
    <name type="synonym">Physcomitrella patens</name>
    <dbReference type="NCBI Taxonomy" id="3218"/>
    <lineage>
        <taxon>Eukaryota</taxon>
        <taxon>Viridiplantae</taxon>
        <taxon>Streptophyta</taxon>
        <taxon>Embryophyta</taxon>
        <taxon>Bryophyta</taxon>
        <taxon>Bryophytina</taxon>
        <taxon>Bryopsida</taxon>
        <taxon>Funariidae</taxon>
        <taxon>Funariales</taxon>
        <taxon>Funariaceae</taxon>
        <taxon>Physcomitrium</taxon>
    </lineage>
</organism>
<dbReference type="InterPro" id="IPR000504">
    <property type="entry name" value="RRM_dom"/>
</dbReference>
<dbReference type="SUPFAM" id="SSF54928">
    <property type="entry name" value="RNA-binding domain, RBD"/>
    <property type="match status" value="2"/>
</dbReference>
<name>A0A7I4ASA3_PHYPA</name>
<dbReference type="InterPro" id="IPR034796">
    <property type="entry name" value="PTBPH3_RRM2"/>
</dbReference>
<reference evidence="5 6" key="2">
    <citation type="journal article" date="2018" name="Plant J.">
        <title>The Physcomitrella patens chromosome-scale assembly reveals moss genome structure and evolution.</title>
        <authorList>
            <person name="Lang D."/>
            <person name="Ullrich K.K."/>
            <person name="Murat F."/>
            <person name="Fuchs J."/>
            <person name="Jenkins J."/>
            <person name="Haas F.B."/>
            <person name="Piednoel M."/>
            <person name="Gundlach H."/>
            <person name="Van Bel M."/>
            <person name="Meyberg R."/>
            <person name="Vives C."/>
            <person name="Morata J."/>
            <person name="Symeonidi A."/>
            <person name="Hiss M."/>
            <person name="Muchero W."/>
            <person name="Kamisugi Y."/>
            <person name="Saleh O."/>
            <person name="Blanc G."/>
            <person name="Decker E.L."/>
            <person name="van Gessel N."/>
            <person name="Grimwood J."/>
            <person name="Hayes R.D."/>
            <person name="Graham S.W."/>
            <person name="Gunter L.E."/>
            <person name="McDaniel S.F."/>
            <person name="Hoernstein S.N.W."/>
            <person name="Larsson A."/>
            <person name="Li F.W."/>
            <person name="Perroud P.F."/>
            <person name="Phillips J."/>
            <person name="Ranjan P."/>
            <person name="Rokshar D.S."/>
            <person name="Rothfels C.J."/>
            <person name="Schneider L."/>
            <person name="Shu S."/>
            <person name="Stevenson D.W."/>
            <person name="Thummler F."/>
            <person name="Tillich M."/>
            <person name="Villarreal Aguilar J.C."/>
            <person name="Widiez T."/>
            <person name="Wong G.K."/>
            <person name="Wymore A."/>
            <person name="Zhang Y."/>
            <person name="Zimmer A.D."/>
            <person name="Quatrano R.S."/>
            <person name="Mayer K.F.X."/>
            <person name="Goodstein D."/>
            <person name="Casacuberta J.M."/>
            <person name="Vandepoele K."/>
            <person name="Reski R."/>
            <person name="Cuming A.C."/>
            <person name="Tuskan G.A."/>
            <person name="Maumus F."/>
            <person name="Salse J."/>
            <person name="Schmutz J."/>
            <person name="Rensing S.A."/>
        </authorList>
    </citation>
    <scope>NUCLEOTIDE SEQUENCE [LARGE SCALE GENOMIC DNA]</scope>
    <source>
        <strain evidence="5 6">cv. Gransden 2004</strain>
    </source>
</reference>
<protein>
    <recommendedName>
        <fullName evidence="4">RRM domain-containing protein</fullName>
    </recommendedName>
</protein>
<dbReference type="InterPro" id="IPR034795">
    <property type="entry name" value="PTBPH3_RRM1"/>
</dbReference>
<dbReference type="SMART" id="SM00360">
    <property type="entry name" value="RRM"/>
    <property type="match status" value="2"/>
</dbReference>
<dbReference type="CDD" id="cd12692">
    <property type="entry name" value="RRM2_PTBPH3"/>
    <property type="match status" value="1"/>
</dbReference>
<dbReference type="Pfam" id="PF13893">
    <property type="entry name" value="RRM_5"/>
    <property type="match status" value="1"/>
</dbReference>
<evidence type="ECO:0000313" key="5">
    <source>
        <dbReference type="EnsemblPlants" id="Pp3c14_17110V3.3"/>
    </source>
</evidence>
<dbReference type="InterPro" id="IPR021790">
    <property type="entry name" value="PTBP1-like_RRM2"/>
</dbReference>
<evidence type="ECO:0000256" key="2">
    <source>
        <dbReference type="ARBA" id="ARBA00022884"/>
    </source>
</evidence>
<dbReference type="CDD" id="cd12687">
    <property type="entry name" value="RRM1_PTBPH3"/>
    <property type="match status" value="1"/>
</dbReference>
<keyword evidence="6" id="KW-1185">Reference proteome</keyword>
<evidence type="ECO:0000256" key="3">
    <source>
        <dbReference type="PROSITE-ProRule" id="PRU00176"/>
    </source>
</evidence>
<dbReference type="Gene3D" id="3.30.70.330">
    <property type="match status" value="2"/>
</dbReference>
<keyword evidence="2 3" id="KW-0694">RNA-binding</keyword>
<dbReference type="Pfam" id="PF11835">
    <property type="entry name" value="RRM_8"/>
    <property type="match status" value="1"/>
</dbReference>
<evidence type="ECO:0000256" key="1">
    <source>
        <dbReference type="ARBA" id="ARBA00022737"/>
    </source>
</evidence>
<dbReference type="InterPro" id="IPR012677">
    <property type="entry name" value="Nucleotide-bd_a/b_plait_sf"/>
</dbReference>
<evidence type="ECO:0000313" key="6">
    <source>
        <dbReference type="Proteomes" id="UP000006727"/>
    </source>
</evidence>
<dbReference type="GO" id="GO:0003723">
    <property type="term" value="F:RNA binding"/>
    <property type="evidence" value="ECO:0007669"/>
    <property type="project" value="UniProtKB-UniRule"/>
</dbReference>
<keyword evidence="1" id="KW-0677">Repeat</keyword>
<dbReference type="InterPro" id="IPR035979">
    <property type="entry name" value="RBD_domain_sf"/>
</dbReference>
<evidence type="ECO:0000259" key="4">
    <source>
        <dbReference type="PROSITE" id="PS50102"/>
    </source>
</evidence>
<reference evidence="5 6" key="1">
    <citation type="journal article" date="2008" name="Science">
        <title>The Physcomitrella genome reveals evolutionary insights into the conquest of land by plants.</title>
        <authorList>
            <person name="Rensing S."/>
            <person name="Lang D."/>
            <person name="Zimmer A."/>
            <person name="Terry A."/>
            <person name="Salamov A."/>
            <person name="Shapiro H."/>
            <person name="Nishiyama T."/>
            <person name="Perroud P.-F."/>
            <person name="Lindquist E."/>
            <person name="Kamisugi Y."/>
            <person name="Tanahashi T."/>
            <person name="Sakakibara K."/>
            <person name="Fujita T."/>
            <person name="Oishi K."/>
            <person name="Shin-I T."/>
            <person name="Kuroki Y."/>
            <person name="Toyoda A."/>
            <person name="Suzuki Y."/>
            <person name="Hashimoto A."/>
            <person name="Yamaguchi K."/>
            <person name="Sugano A."/>
            <person name="Kohara Y."/>
            <person name="Fujiyama A."/>
            <person name="Anterola A."/>
            <person name="Aoki S."/>
            <person name="Ashton N."/>
            <person name="Barbazuk W.B."/>
            <person name="Barker E."/>
            <person name="Bennetzen J."/>
            <person name="Bezanilla M."/>
            <person name="Blankenship R."/>
            <person name="Cho S.H."/>
            <person name="Dutcher S."/>
            <person name="Estelle M."/>
            <person name="Fawcett J.A."/>
            <person name="Gundlach H."/>
            <person name="Hanada K."/>
            <person name="Heyl A."/>
            <person name="Hicks K.A."/>
            <person name="Hugh J."/>
            <person name="Lohr M."/>
            <person name="Mayer K."/>
            <person name="Melkozernov A."/>
            <person name="Murata T."/>
            <person name="Nelson D."/>
            <person name="Pils B."/>
            <person name="Prigge M."/>
            <person name="Reiss B."/>
            <person name="Renner T."/>
            <person name="Rombauts S."/>
            <person name="Rushton P."/>
            <person name="Sanderfoot A."/>
            <person name="Schween G."/>
            <person name="Shiu S.-H."/>
            <person name="Stueber K."/>
            <person name="Theodoulou F.L."/>
            <person name="Tu H."/>
            <person name="Van de Peer Y."/>
            <person name="Verrier P.J."/>
            <person name="Waters E."/>
            <person name="Wood A."/>
            <person name="Yang L."/>
            <person name="Cove D."/>
            <person name="Cuming A."/>
            <person name="Hasebe M."/>
            <person name="Lucas S."/>
            <person name="Mishler D.B."/>
            <person name="Reski R."/>
            <person name="Grigoriev I."/>
            <person name="Quatrano R.S."/>
            <person name="Boore J.L."/>
        </authorList>
    </citation>
    <scope>NUCLEOTIDE SEQUENCE [LARGE SCALE GENOMIC DNA]</scope>
    <source>
        <strain evidence="5 6">cv. Gransden 2004</strain>
    </source>
</reference>
<accession>A0A7I4ASA3</accession>
<proteinExistence type="predicted"/>
<dbReference type="AlphaFoldDB" id="A0A7I4ASA3"/>
<dbReference type="PROSITE" id="PS50102">
    <property type="entry name" value="RRM"/>
    <property type="match status" value="1"/>
</dbReference>
<dbReference type="EnsemblPlants" id="Pp3c14_17110V3.3">
    <property type="protein sequence ID" value="Pp3c14_17110V3.3"/>
    <property type="gene ID" value="Pp3c14_17110"/>
</dbReference>
<dbReference type="EMBL" id="ABEU02000014">
    <property type="status" value="NOT_ANNOTATED_CDS"/>
    <property type="molecule type" value="Genomic_DNA"/>
</dbReference>
<gene>
    <name evidence="5" type="primary">LOC112291653</name>
</gene>
<dbReference type="PANTHER" id="PTHR15592">
    <property type="entry name" value="MATRIN 3/NUCLEAR PROTEIN 220-RELATED"/>
    <property type="match status" value="1"/>
</dbReference>